<feature type="transmembrane region" description="Helical" evidence="9">
    <location>
        <begin position="185"/>
        <end position="211"/>
    </location>
</feature>
<feature type="domain" description="HTH araC/xylS-type" evidence="10">
    <location>
        <begin position="267"/>
        <end position="371"/>
    </location>
</feature>
<dbReference type="GO" id="GO:0003700">
    <property type="term" value="F:DNA-binding transcription factor activity"/>
    <property type="evidence" value="ECO:0007669"/>
    <property type="project" value="InterPro"/>
</dbReference>
<accession>A0A5C1I6N8</accession>
<evidence type="ECO:0000313" key="12">
    <source>
        <dbReference type="Proteomes" id="UP000251402"/>
    </source>
</evidence>
<feature type="transmembrane region" description="Helical" evidence="9">
    <location>
        <begin position="42"/>
        <end position="68"/>
    </location>
</feature>
<keyword evidence="12" id="KW-1185">Reference proteome</keyword>
<evidence type="ECO:0000256" key="7">
    <source>
        <dbReference type="ARBA" id="ARBA00023136"/>
    </source>
</evidence>
<keyword evidence="6" id="KW-0238">DNA-binding</keyword>
<feature type="transmembrane region" description="Helical" evidence="9">
    <location>
        <begin position="853"/>
        <end position="872"/>
    </location>
</feature>
<feature type="transmembrane region" description="Helical" evidence="9">
    <location>
        <begin position="1103"/>
        <end position="1125"/>
    </location>
</feature>
<dbReference type="PROSITE" id="PS00041">
    <property type="entry name" value="HTH_ARAC_FAMILY_1"/>
    <property type="match status" value="1"/>
</dbReference>
<feature type="transmembrane region" description="Helical" evidence="9">
    <location>
        <begin position="105"/>
        <end position="123"/>
    </location>
</feature>
<evidence type="ECO:0000256" key="4">
    <source>
        <dbReference type="ARBA" id="ARBA00022989"/>
    </source>
</evidence>
<dbReference type="OrthoDB" id="1451596at2"/>
<feature type="transmembrane region" description="Helical" evidence="9">
    <location>
        <begin position="802"/>
        <end position="821"/>
    </location>
</feature>
<evidence type="ECO:0000313" key="11">
    <source>
        <dbReference type="EMBL" id="QEM13040.1"/>
    </source>
</evidence>
<dbReference type="GO" id="GO:0043565">
    <property type="term" value="F:sequence-specific DNA binding"/>
    <property type="evidence" value="ECO:0007669"/>
    <property type="project" value="InterPro"/>
</dbReference>
<dbReference type="SUPFAM" id="SSF46689">
    <property type="entry name" value="Homeodomain-like"/>
    <property type="match status" value="1"/>
</dbReference>
<dbReference type="InterPro" id="IPR050250">
    <property type="entry name" value="Macrolide_Exporter_MacB"/>
</dbReference>
<protein>
    <submittedName>
        <fullName evidence="11">FtsX-like permease family protein</fullName>
    </submittedName>
</protein>
<evidence type="ECO:0000256" key="8">
    <source>
        <dbReference type="ARBA" id="ARBA00023163"/>
    </source>
</evidence>
<dbReference type="Pfam" id="PF12704">
    <property type="entry name" value="MacB_PCD"/>
    <property type="match status" value="1"/>
</dbReference>
<feature type="transmembrane region" description="Helical" evidence="9">
    <location>
        <begin position="1152"/>
        <end position="1172"/>
    </location>
</feature>
<dbReference type="SMART" id="SM00342">
    <property type="entry name" value="HTH_ARAC"/>
    <property type="match status" value="1"/>
</dbReference>
<dbReference type="Gene3D" id="1.10.10.60">
    <property type="entry name" value="Homeodomain-like"/>
    <property type="match status" value="2"/>
</dbReference>
<organism evidence="11 12">
    <name type="scientific">Mucilaginibacter rubeus</name>
    <dbReference type="NCBI Taxonomy" id="2027860"/>
    <lineage>
        <taxon>Bacteria</taxon>
        <taxon>Pseudomonadati</taxon>
        <taxon>Bacteroidota</taxon>
        <taxon>Sphingobacteriia</taxon>
        <taxon>Sphingobacteriales</taxon>
        <taxon>Sphingobacteriaceae</taxon>
        <taxon>Mucilaginibacter</taxon>
    </lineage>
</organism>
<evidence type="ECO:0000256" key="6">
    <source>
        <dbReference type="ARBA" id="ARBA00023125"/>
    </source>
</evidence>
<dbReference type="GO" id="GO:0005886">
    <property type="term" value="C:plasma membrane"/>
    <property type="evidence" value="ECO:0007669"/>
    <property type="project" value="UniProtKB-SubCell"/>
</dbReference>
<dbReference type="InterPro" id="IPR009057">
    <property type="entry name" value="Homeodomain-like_sf"/>
</dbReference>
<feature type="transmembrane region" description="Helical" evidence="9">
    <location>
        <begin position="6"/>
        <end position="30"/>
    </location>
</feature>
<dbReference type="KEGG" id="mrub:DEO27_024520"/>
<dbReference type="InterPro" id="IPR018062">
    <property type="entry name" value="HTH_AraC-typ_CS"/>
</dbReference>
<feature type="transmembrane region" description="Helical" evidence="9">
    <location>
        <begin position="757"/>
        <end position="782"/>
    </location>
</feature>
<feature type="transmembrane region" description="Helical" evidence="9">
    <location>
        <begin position="429"/>
        <end position="452"/>
    </location>
</feature>
<dbReference type="EMBL" id="CP043450">
    <property type="protein sequence ID" value="QEM13040.1"/>
    <property type="molecule type" value="Genomic_DNA"/>
</dbReference>
<dbReference type="InterPro" id="IPR018060">
    <property type="entry name" value="HTH_AraC"/>
</dbReference>
<reference evidence="11" key="1">
    <citation type="submission" date="2019-08" db="EMBL/GenBank/DDBJ databases">
        <title>Comparative genome analysis confer to the adaptation heavy metal polluted environment.</title>
        <authorList>
            <person name="Li Y."/>
        </authorList>
    </citation>
    <scope>NUCLEOTIDE SEQUENCE [LARGE SCALE GENOMIC DNA]</scope>
    <source>
        <strain evidence="11">P1</strain>
    </source>
</reference>
<keyword evidence="4 9" id="KW-1133">Transmembrane helix</keyword>
<dbReference type="PANTHER" id="PTHR30572:SF18">
    <property type="entry name" value="ABC-TYPE MACROLIDE FAMILY EXPORT SYSTEM PERMEASE COMPONENT 2"/>
    <property type="match status" value="1"/>
</dbReference>
<dbReference type="AlphaFoldDB" id="A0A5C1I6N8"/>
<evidence type="ECO:0000256" key="2">
    <source>
        <dbReference type="ARBA" id="ARBA00022475"/>
    </source>
</evidence>
<name>A0A5C1I6N8_9SPHI</name>
<evidence type="ECO:0000256" key="9">
    <source>
        <dbReference type="SAM" id="Phobius"/>
    </source>
</evidence>
<comment type="subcellular location">
    <subcellularLocation>
        <location evidence="1">Cell membrane</location>
        <topology evidence="1">Multi-pass membrane protein</topology>
    </subcellularLocation>
</comment>
<feature type="transmembrane region" description="Helical" evidence="9">
    <location>
        <begin position="74"/>
        <end position="93"/>
    </location>
</feature>
<dbReference type="GO" id="GO:0022857">
    <property type="term" value="F:transmembrane transporter activity"/>
    <property type="evidence" value="ECO:0007669"/>
    <property type="project" value="TreeGrafter"/>
</dbReference>
<feature type="transmembrane region" description="Helical" evidence="9">
    <location>
        <begin position="143"/>
        <end position="164"/>
    </location>
</feature>
<evidence type="ECO:0000256" key="1">
    <source>
        <dbReference type="ARBA" id="ARBA00004651"/>
    </source>
</evidence>
<gene>
    <name evidence="11" type="ORF">DEO27_024520</name>
</gene>
<dbReference type="InterPro" id="IPR025857">
    <property type="entry name" value="MacB_PCD"/>
</dbReference>
<keyword evidence="7 9" id="KW-0472">Membrane</keyword>
<keyword evidence="8" id="KW-0804">Transcription</keyword>
<keyword evidence="5" id="KW-0805">Transcription regulation</keyword>
<dbReference type="PANTHER" id="PTHR30572">
    <property type="entry name" value="MEMBRANE COMPONENT OF TRANSPORTER-RELATED"/>
    <property type="match status" value="1"/>
</dbReference>
<dbReference type="RefSeq" id="WP_112568501.1">
    <property type="nucleotide sequence ID" value="NZ_CP043450.1"/>
</dbReference>
<evidence type="ECO:0000259" key="10">
    <source>
        <dbReference type="PROSITE" id="PS01124"/>
    </source>
</evidence>
<proteinExistence type="predicted"/>
<dbReference type="Pfam" id="PF02687">
    <property type="entry name" value="FtsX"/>
    <property type="match status" value="2"/>
</dbReference>
<feature type="transmembrane region" description="Helical" evidence="9">
    <location>
        <begin position="223"/>
        <end position="240"/>
    </location>
</feature>
<feature type="transmembrane region" description="Helical" evidence="9">
    <location>
        <begin position="1184"/>
        <end position="1209"/>
    </location>
</feature>
<keyword evidence="2" id="KW-1003">Cell membrane</keyword>
<dbReference type="PROSITE" id="PS01124">
    <property type="entry name" value="HTH_ARAC_FAMILY_2"/>
    <property type="match status" value="1"/>
</dbReference>
<evidence type="ECO:0000256" key="3">
    <source>
        <dbReference type="ARBA" id="ARBA00022692"/>
    </source>
</evidence>
<feature type="transmembrane region" description="Helical" evidence="9">
    <location>
        <begin position="711"/>
        <end position="736"/>
    </location>
</feature>
<sequence length="1223" mass="138751">MKPYTFHISLYDAAFFGMLFIGFNFILLLWFAGKANRSANRFLAMALATAVLWIARILAIDIQLSAYIPSWNRLPLQFSLAIGPLLFFYVLKVTRPEYKFRRKDLLHFSPLLLEVSVQISTIIESIKTGAPTYNTVIFQRVNPTFQVLAFISVIVYLYLCRTLIENFYQRQKFNGGDRYRHELRWINNLLLAFGLLWVLWIPFVAVDYYYYNQLLGAQAYYPLYLLLMLMIIWMAARTFLKPEITALPITAPVLKPLLPEDLRQKGIWLKKVIKENLYYQDSELSLSSLAEKLGLTTHELSRIFNTVLKKSFNDFINEYRVQSAIRKMQDAAYDHITLLGIAYESGFNSQSSFNRIFKQITGKSPVEFKNELKKELPSYNLRSGAQAAPVILNHETTSKWFHDKFNRNFMFKNYFKIAWRNLTRNKSYAVINITGLAVGITVCMVIFIIIQFQTSFDNFHSKKDRIFRVLTEYHHAETGNITYGKDVPFPFPLGLKTAFPQVEQVAPIFASQNDQLIIPDENGATVKMFKEQRGLFYTNPSFFKIFDFPLLAGSYTSLKDPDNVLLTKEVAEKYFGDWKSAMGKTIKLEMGGFMFEHGTDVLRVSGILANIPANSDFQLKLVVSFGTGFTGDYLAKSTDWNRTIADFGCYILLPQNLSAGNFNRQLSAFSQKVKSADNKDSHTIQALNAVHYDTQVGNYSNKTISHELLNVLWLIAAFILLIACVNFINLSTAQAVNRAKEVGVRKVLGSNKSQLQLQFIVETFLIVASAVLFAIIITVLALPYVGALLELSLSFNIFSNPAIVVFLLVVTVAVTALAGFYPSIVLSRFNPVNALKSKLSTDPANGISLRRGLVVFQFIIAQALIIGTLIIVKQMNYFMDQPLGFDKEAIINVPFRVDSLRLSKMEYLKNQLTSINEVRSVSFSSNTPIENGNDTWSAVKYDHAQKETDFKAITKFADQDYVPAYKLQLIAGRNLKPSAMTREFLVNESLLKSLGIKKPEDILNKEISIWGGLIECPVVGVLKDFNDRSFRQELAPLLITTDNVMYNQAGIKLSTTNMPATLEAIKKVWEQTFPDFVYEYKFLDDKIAGFYKQENQLAQLYKIFAAIAIFLSCLGLYGLASFMAVQRIKEVGIRKVLGATSGSIVYLFSKEFIILIAIAFAIATPIAWYYMHQWLQDYVYRIKISWWLFAAGGFAATVIALATISFQAIKAAKANPVKSLRSE</sequence>
<evidence type="ECO:0000256" key="5">
    <source>
        <dbReference type="ARBA" id="ARBA00023015"/>
    </source>
</evidence>
<dbReference type="Proteomes" id="UP000251402">
    <property type="component" value="Chromosome"/>
</dbReference>
<dbReference type="InterPro" id="IPR003838">
    <property type="entry name" value="ABC3_permease_C"/>
</dbReference>
<dbReference type="Pfam" id="PF12833">
    <property type="entry name" value="HTH_18"/>
    <property type="match status" value="1"/>
</dbReference>
<keyword evidence="3 9" id="KW-0812">Transmembrane</keyword>